<feature type="domain" description="LysM" evidence="2">
    <location>
        <begin position="168"/>
        <end position="212"/>
    </location>
</feature>
<dbReference type="Pfam" id="PF01476">
    <property type="entry name" value="LysM"/>
    <property type="match status" value="2"/>
</dbReference>
<evidence type="ECO:0000259" key="2">
    <source>
        <dbReference type="PROSITE" id="PS51782"/>
    </source>
</evidence>
<dbReference type="SUPFAM" id="SSF54106">
    <property type="entry name" value="LysM domain"/>
    <property type="match status" value="2"/>
</dbReference>
<feature type="transmembrane region" description="Helical" evidence="1">
    <location>
        <begin position="111"/>
        <end position="130"/>
    </location>
</feature>
<evidence type="ECO:0000313" key="4">
    <source>
        <dbReference type="Proteomes" id="UP000177900"/>
    </source>
</evidence>
<organism evidence="3 4">
    <name type="scientific">Candidatus Woykebacteria bacterium RIFCSPHIGHO2_01_FULL_39_12</name>
    <dbReference type="NCBI Taxonomy" id="1802599"/>
    <lineage>
        <taxon>Bacteria</taxon>
        <taxon>Candidatus Woykeibacteriota</taxon>
    </lineage>
</organism>
<keyword evidence="1" id="KW-1133">Transmembrane helix</keyword>
<sequence>MKEEPSLQEFSEATSFTSETYYFYPQTTTGIFTRGFLRYRDLKIPKIEISPVIKFVLTKLAEGLLEGTHFGVFYFLYLREKLVDLIDLLKLVKDYIVTKLMWKRGVLFRPIVHASIFSLSVVAIFIGGFFQQNQIAAVDLTRATDSTLTMGTNAETVVPTDRPRSEIIKYKVAAGNTVSQIAEKFQVSPETIKWANNLSDIDSLHPGEVLKIPPVTGVIYTVKGGESLASIAKKYKADAQTIVDFPFNYIDDSLSVKAGQTLVIPGGVIPSPRPVSHTPLASSFSSRPSSAPIYKGGGWMWPVGGGISQYPSWWHPGAVDIMSDVGTPVAAASGGKVISVQRFWYGYGWHVVIASGSYTSLYAHLSAINVGVGQYVSRGQMVGRVGLTGRSSGPHLHFETRDGGSAINPLRLLP</sequence>
<reference evidence="3 4" key="1">
    <citation type="journal article" date="2016" name="Nat. Commun.">
        <title>Thousands of microbial genomes shed light on interconnected biogeochemical processes in an aquifer system.</title>
        <authorList>
            <person name="Anantharaman K."/>
            <person name="Brown C.T."/>
            <person name="Hug L.A."/>
            <person name="Sharon I."/>
            <person name="Castelle C.J."/>
            <person name="Probst A.J."/>
            <person name="Thomas B.C."/>
            <person name="Singh A."/>
            <person name="Wilkins M.J."/>
            <person name="Karaoz U."/>
            <person name="Brodie E.L."/>
            <person name="Williams K.H."/>
            <person name="Hubbard S.S."/>
            <person name="Banfield J.F."/>
        </authorList>
    </citation>
    <scope>NUCLEOTIDE SEQUENCE [LARGE SCALE GENOMIC DNA]</scope>
</reference>
<dbReference type="InterPro" id="IPR036779">
    <property type="entry name" value="LysM_dom_sf"/>
</dbReference>
<dbReference type="SUPFAM" id="SSF51261">
    <property type="entry name" value="Duplicated hybrid motif"/>
    <property type="match status" value="1"/>
</dbReference>
<dbReference type="InterPro" id="IPR050570">
    <property type="entry name" value="Cell_wall_metabolism_enzyme"/>
</dbReference>
<evidence type="ECO:0000256" key="1">
    <source>
        <dbReference type="SAM" id="Phobius"/>
    </source>
</evidence>
<dbReference type="Proteomes" id="UP000177900">
    <property type="component" value="Unassembled WGS sequence"/>
</dbReference>
<comment type="caution">
    <text evidence="3">The sequence shown here is derived from an EMBL/GenBank/DDBJ whole genome shotgun (WGS) entry which is preliminary data.</text>
</comment>
<dbReference type="InterPro" id="IPR011055">
    <property type="entry name" value="Dup_hybrid_motif"/>
</dbReference>
<dbReference type="PANTHER" id="PTHR21666">
    <property type="entry name" value="PEPTIDASE-RELATED"/>
    <property type="match status" value="1"/>
</dbReference>
<dbReference type="Gene3D" id="2.70.70.10">
    <property type="entry name" value="Glucose Permease (Domain IIA)"/>
    <property type="match status" value="1"/>
</dbReference>
<gene>
    <name evidence="3" type="ORF">A2864_00830</name>
</gene>
<dbReference type="SMART" id="SM00257">
    <property type="entry name" value="LysM"/>
    <property type="match status" value="2"/>
</dbReference>
<dbReference type="CDD" id="cd12797">
    <property type="entry name" value="M23_peptidase"/>
    <property type="match status" value="1"/>
</dbReference>
<dbReference type="Gene3D" id="3.10.350.10">
    <property type="entry name" value="LysM domain"/>
    <property type="match status" value="2"/>
</dbReference>
<dbReference type="GO" id="GO:0004222">
    <property type="term" value="F:metalloendopeptidase activity"/>
    <property type="evidence" value="ECO:0007669"/>
    <property type="project" value="TreeGrafter"/>
</dbReference>
<proteinExistence type="predicted"/>
<dbReference type="PROSITE" id="PS51782">
    <property type="entry name" value="LYSM"/>
    <property type="match status" value="2"/>
</dbReference>
<dbReference type="Pfam" id="PF01551">
    <property type="entry name" value="Peptidase_M23"/>
    <property type="match status" value="1"/>
</dbReference>
<dbReference type="CDD" id="cd00118">
    <property type="entry name" value="LysM"/>
    <property type="match status" value="2"/>
</dbReference>
<protein>
    <recommendedName>
        <fullName evidence="2">LysM domain-containing protein</fullName>
    </recommendedName>
</protein>
<dbReference type="PANTHER" id="PTHR21666:SF270">
    <property type="entry name" value="MUREIN HYDROLASE ACTIVATOR ENVC"/>
    <property type="match status" value="1"/>
</dbReference>
<feature type="domain" description="LysM" evidence="2">
    <location>
        <begin position="218"/>
        <end position="264"/>
    </location>
</feature>
<dbReference type="AlphaFoldDB" id="A0A1G1WJ70"/>
<evidence type="ECO:0000313" key="3">
    <source>
        <dbReference type="EMBL" id="OGY27753.1"/>
    </source>
</evidence>
<dbReference type="InterPro" id="IPR016047">
    <property type="entry name" value="M23ase_b-sheet_dom"/>
</dbReference>
<keyword evidence="1" id="KW-0812">Transmembrane</keyword>
<dbReference type="EMBL" id="MHCV01000013">
    <property type="protein sequence ID" value="OGY27753.1"/>
    <property type="molecule type" value="Genomic_DNA"/>
</dbReference>
<dbReference type="InterPro" id="IPR018392">
    <property type="entry name" value="LysM"/>
</dbReference>
<keyword evidence="1" id="KW-0472">Membrane</keyword>
<name>A0A1G1WJ70_9BACT</name>
<accession>A0A1G1WJ70</accession>